<evidence type="ECO:0000256" key="5">
    <source>
        <dbReference type="ARBA" id="ARBA00022741"/>
    </source>
</evidence>
<sequence length="447" mass="50231">MSVDLQEHPQVSDTLPLEWKYISEGGATIVFSYEGPPDPRFDGMVLRLRKCAAGTEPEIQYDEPDDPMIEYQRKCMERLFPRAHLPRLCSAIVDEPWLRALAVAHESSRPADRRHTDHIDYSRTKAVLATDLIGSEGLAIEIKPKWGFLPSPHHLSSRTREIKRQTCRFCMHSRMKAAQGDHAGVGYCPLDLFSGQADRMESAVEGLWEAWLSSEGAINNMKVFVDGQVIKPNRISILAGKLNQGESDLNVLRDSFTSTYLPLLVETPVLATLSKLQRTLDVLDIEGLSALWHRTLLSYTDTHAGPDDDEVPLSPVGQSSPLFSSPDPTMKEWAEFLDTYLSHHAMTEPDMEDKQRMNYARPRSADLRYYLIAYLLSATFKDCSIIIKPALGGVNAGEPAQGKVTVIDLDPKSMDRLRKWEKLDQEIAESYSQVDASDRKVCVDSNL</sequence>
<keyword evidence="5 8" id="KW-0547">Nucleotide-binding</keyword>
<protein>
    <recommendedName>
        <fullName evidence="3 8">Inositol-pentakisphosphate 2-kinase</fullName>
        <ecNumber evidence="2 8">2.7.1.158</ecNumber>
    </recommendedName>
</protein>
<comment type="catalytic activity">
    <reaction evidence="1 8">
        <text>1D-myo-inositol 1,3,4,5,6-pentakisphosphate + ATP = 1D-myo-inositol hexakisphosphate + ADP + H(+)</text>
        <dbReference type="Rhea" id="RHEA:20313"/>
        <dbReference type="ChEBI" id="CHEBI:15378"/>
        <dbReference type="ChEBI" id="CHEBI:30616"/>
        <dbReference type="ChEBI" id="CHEBI:57733"/>
        <dbReference type="ChEBI" id="CHEBI:58130"/>
        <dbReference type="ChEBI" id="CHEBI:456216"/>
        <dbReference type="EC" id="2.7.1.158"/>
    </reaction>
</comment>
<organism evidence="9 10">
    <name type="scientific">Hohenbuehelia grisea</name>
    <dbReference type="NCBI Taxonomy" id="104357"/>
    <lineage>
        <taxon>Eukaryota</taxon>
        <taxon>Fungi</taxon>
        <taxon>Dikarya</taxon>
        <taxon>Basidiomycota</taxon>
        <taxon>Agaricomycotina</taxon>
        <taxon>Agaricomycetes</taxon>
        <taxon>Agaricomycetidae</taxon>
        <taxon>Agaricales</taxon>
        <taxon>Pleurotineae</taxon>
        <taxon>Pleurotaceae</taxon>
        <taxon>Hohenbuehelia</taxon>
    </lineage>
</organism>
<evidence type="ECO:0000256" key="7">
    <source>
        <dbReference type="ARBA" id="ARBA00022840"/>
    </source>
</evidence>
<keyword evidence="10" id="KW-1185">Reference proteome</keyword>
<dbReference type="PANTHER" id="PTHR14456">
    <property type="entry name" value="INOSITOL POLYPHOSPHATE KINASE 1"/>
    <property type="match status" value="1"/>
</dbReference>
<evidence type="ECO:0000256" key="6">
    <source>
        <dbReference type="ARBA" id="ARBA00022777"/>
    </source>
</evidence>
<dbReference type="Proteomes" id="UP001556367">
    <property type="component" value="Unassembled WGS sequence"/>
</dbReference>
<reference evidence="10" key="1">
    <citation type="submission" date="2024-06" db="EMBL/GenBank/DDBJ databases">
        <title>Multi-omics analyses provide insights into the biosynthesis of the anticancer antibiotic pleurotin in Hohenbuehelia grisea.</title>
        <authorList>
            <person name="Weaver J.A."/>
            <person name="Alberti F."/>
        </authorList>
    </citation>
    <scope>NUCLEOTIDE SEQUENCE [LARGE SCALE GENOMIC DNA]</scope>
    <source>
        <strain evidence="10">T-177</strain>
    </source>
</reference>
<comment type="function">
    <text evidence="8">Phosphorylates Ins(1,3,4,5,6)P5 at position 2 to form Ins(1,2,3,4,5,6)P6 (InsP6 or phytate).</text>
</comment>
<evidence type="ECO:0000256" key="1">
    <source>
        <dbReference type="ARBA" id="ARBA00001774"/>
    </source>
</evidence>
<comment type="domain">
    <text evidence="8">The EXKPK motif is conserved in inositol-pentakisphosphate 2-kinases of both family 1 and 2.</text>
</comment>
<dbReference type="Pfam" id="PF06090">
    <property type="entry name" value="Ins_P5_2-kin"/>
    <property type="match status" value="1"/>
</dbReference>
<dbReference type="PANTHER" id="PTHR14456:SF2">
    <property type="entry name" value="INOSITOL-PENTAKISPHOSPHATE 2-KINASE"/>
    <property type="match status" value="1"/>
</dbReference>
<proteinExistence type="predicted"/>
<dbReference type="EC" id="2.7.1.158" evidence="2 8"/>
<keyword evidence="4 8" id="KW-0808">Transferase</keyword>
<evidence type="ECO:0000313" key="9">
    <source>
        <dbReference type="EMBL" id="KAL0946824.1"/>
    </source>
</evidence>
<keyword evidence="6 8" id="KW-0418">Kinase</keyword>
<dbReference type="EMBL" id="JASNQZ010000015">
    <property type="protein sequence ID" value="KAL0946824.1"/>
    <property type="molecule type" value="Genomic_DNA"/>
</dbReference>
<dbReference type="InterPro" id="IPR009286">
    <property type="entry name" value="Ins_P5_2-kin"/>
</dbReference>
<evidence type="ECO:0000313" key="10">
    <source>
        <dbReference type="Proteomes" id="UP001556367"/>
    </source>
</evidence>
<comment type="caution">
    <text evidence="9">The sequence shown here is derived from an EMBL/GenBank/DDBJ whole genome shotgun (WGS) entry which is preliminary data.</text>
</comment>
<dbReference type="Gene3D" id="3.30.200.110">
    <property type="entry name" value="Inositol-pentakisphosphate 2-kinase, N-lobe"/>
    <property type="match status" value="1"/>
</dbReference>
<name>A0ABR3IUA7_9AGAR</name>
<evidence type="ECO:0000256" key="4">
    <source>
        <dbReference type="ARBA" id="ARBA00022679"/>
    </source>
</evidence>
<keyword evidence="7 8" id="KW-0067">ATP-binding</keyword>
<accession>A0ABR3IUA7</accession>
<evidence type="ECO:0000256" key="2">
    <source>
        <dbReference type="ARBA" id="ARBA00012023"/>
    </source>
</evidence>
<dbReference type="InterPro" id="IPR043001">
    <property type="entry name" value="IP5_2-K_N_lobe"/>
</dbReference>
<evidence type="ECO:0000256" key="8">
    <source>
        <dbReference type="RuleBase" id="RU364126"/>
    </source>
</evidence>
<gene>
    <name evidence="9" type="ORF">HGRIS_012993</name>
</gene>
<evidence type="ECO:0000256" key="3">
    <source>
        <dbReference type="ARBA" id="ARBA00014846"/>
    </source>
</evidence>